<reference evidence="2" key="1">
    <citation type="journal article" date="2021" name="Proc. Natl. Acad. Sci. U.S.A.">
        <title>A Catalog of Tens of Thousands of Viruses from Human Metagenomes Reveals Hidden Associations with Chronic Diseases.</title>
        <authorList>
            <person name="Tisza M.J."/>
            <person name="Buck C.B."/>
        </authorList>
    </citation>
    <scope>NUCLEOTIDE SEQUENCE</scope>
    <source>
        <strain evidence="2">CtcUB23</strain>
    </source>
</reference>
<sequence length="75" mass="8163">MKIGKDKIKHFAVNFAVVLALGGPGVWLAAGLSIGKEYGDKNATGNHWCWWDLLADALGIAAGYGVCYLIWLIWN</sequence>
<accession>A0A8S5PJI5</accession>
<keyword evidence="1" id="KW-1133">Transmembrane helix</keyword>
<evidence type="ECO:0000256" key="1">
    <source>
        <dbReference type="SAM" id="Phobius"/>
    </source>
</evidence>
<evidence type="ECO:0000313" key="2">
    <source>
        <dbReference type="EMBL" id="DAE07066.1"/>
    </source>
</evidence>
<organism evidence="2">
    <name type="scientific">Siphoviridae sp. ctcUB23</name>
    <dbReference type="NCBI Taxonomy" id="2825573"/>
    <lineage>
        <taxon>Viruses</taxon>
        <taxon>Duplodnaviria</taxon>
        <taxon>Heunggongvirae</taxon>
        <taxon>Uroviricota</taxon>
        <taxon>Caudoviricetes</taxon>
    </lineage>
</organism>
<keyword evidence="2" id="KW-0449">Lipoprotein</keyword>
<keyword evidence="1" id="KW-0472">Membrane</keyword>
<dbReference type="EMBL" id="BK015445">
    <property type="protein sequence ID" value="DAE07066.1"/>
    <property type="molecule type" value="Genomic_DNA"/>
</dbReference>
<keyword evidence="1" id="KW-0812">Transmembrane</keyword>
<protein>
    <submittedName>
        <fullName evidence="2">Putative periplasmic lipoprotein</fullName>
    </submittedName>
</protein>
<feature type="transmembrane region" description="Helical" evidence="1">
    <location>
        <begin position="54"/>
        <end position="74"/>
    </location>
</feature>
<feature type="transmembrane region" description="Helical" evidence="1">
    <location>
        <begin position="12"/>
        <end position="34"/>
    </location>
</feature>
<name>A0A8S5PJI5_9CAUD</name>
<proteinExistence type="predicted"/>